<dbReference type="eggNOG" id="COG3290">
    <property type="taxonomic scope" value="Bacteria"/>
</dbReference>
<dbReference type="eggNOG" id="COG0642">
    <property type="taxonomic scope" value="Bacteria"/>
</dbReference>
<dbReference type="SMART" id="SM00091">
    <property type="entry name" value="PAS"/>
    <property type="match status" value="2"/>
</dbReference>
<sequence>MSSRPSRGTARLAAILDALPDGLLLVNCNGTVVNANAIALEMFETPGTALVGRGLLDLLPEFDSKLIPGSMRRPEAADEQGRTKPTRMIARRTDRHEYPVEVTSASLDSGQAAYNDIHSSYTGDELLMIVVRDLSGTVDTEAELARSQRQTEMILRAASEGVVGTDTDGRVVLVNPAAAQILGFRASDLGGQELHPLILHSRAEGEPFPYEESPLADTLKSGRKHRVRGQVLWSKSGAQVPVDLTTAPVRDGDQLVGAVMTFTDRRPYEELSAQHTSVVAELTTSHSDEVTALKEAHATELAALKEAHATEVAEQTERYETELADRTERYAAELAEQAERIAALGAQHSQLTAVLGGSLRGPLEELRGELSMLAADPAGQLWPEANQILHHLAAGYARMTTLVDNVLGYQRLDAGVEGLHKAPALVDGIVTGGIDGAVELIGPGRAQFAVHAPPIEAEVDARQLATALAHLVADVAGVDSTGKTRAVPGGGYVDSTVVVAAAQRGDVVRIEVRGPFAGGDPVHEPIVRGIVQAHGGVLQTHEMPGMSGSAYVLDIPIGAGSGAMAPPEVPVEPAPAPSPEGVGAPGVTSGGRRRARRSSTDAFLDSPGGAPEAEGAAAAEAVSQGDGPAAEPTGRRRARRGPAAPEEQAAPELIPAQQGEGSGRRRGRPSPAETGAGASGNGPEEIGPPQIGPPQVGAPQAGAPQMSPPQAGAPQIGPAQVGPAQIGPAQIGPGGPGTSGAGQGAVQQQAQQQPQRQALALTSAAPSAPSEGSVVTAAEGAQGAGGRPQRGQTVPPQGVPADPQQPVPPTGRRARREGEHRPALPALAAGNGSTGPEQGQNGQGGPGRPQEEAYALSPAQQPGGRRARRALAAAQERTAADAGPRTAFALPPADADRAPDASLQAPGTAPVPVQAPGSVPVPPAGDEGHHGRTAPEAGHTPPQPHPVAAHAPGRPARRLARPGLRATGTAYRTPAPARCRTSSPGAPYRRARTLRRRAHGPRRTTVPGAATGRPPTPPAPRPSPRRTSRCPPRSRCPAATRTRPRGGPSACGRWARACRSPSTSPSSRTRSPARPVRPASPTRSTRASAVRAGAVSSPPRRRASAPPPRGARTPTPRTGSRDSTAPRRPSSPPPRAPAPVS</sequence>
<dbReference type="PANTHER" id="PTHR44757">
    <property type="entry name" value="DIGUANYLATE CYCLASE DGCP"/>
    <property type="match status" value="1"/>
</dbReference>
<dbReference type="CDD" id="cd00130">
    <property type="entry name" value="PAS"/>
    <property type="match status" value="2"/>
</dbReference>
<reference evidence="6 7" key="1">
    <citation type="submission" date="2013-04" db="EMBL/GenBank/DDBJ databases">
        <title>Complete genome sequence of Streptomyces fulvissimus.</title>
        <authorList>
            <person name="Myronovskyi M."/>
            <person name="Tokovenko B."/>
            <person name="Manderscheid N."/>
            <person name="Petzke L."/>
            <person name="Luzhetskyy A."/>
        </authorList>
    </citation>
    <scope>NUCLEOTIDE SEQUENCE [LARGE SCALE GENOMIC DNA]</scope>
    <source>
        <strain evidence="6 7">DSM 40593</strain>
    </source>
</reference>
<feature type="region of interest" description="Disordered" evidence="4">
    <location>
        <begin position="564"/>
        <end position="1141"/>
    </location>
</feature>
<comment type="subcellular location">
    <subcellularLocation>
        <location evidence="2">Cell membrane</location>
    </subcellularLocation>
</comment>
<dbReference type="GO" id="GO:0006355">
    <property type="term" value="P:regulation of DNA-templated transcription"/>
    <property type="evidence" value="ECO:0007669"/>
    <property type="project" value="InterPro"/>
</dbReference>
<feature type="compositionally biased region" description="Pro residues" evidence="4">
    <location>
        <begin position="567"/>
        <end position="578"/>
    </location>
</feature>
<dbReference type="GO" id="GO:0000155">
    <property type="term" value="F:phosphorelay sensor kinase activity"/>
    <property type="evidence" value="ECO:0007669"/>
    <property type="project" value="InterPro"/>
</dbReference>
<dbReference type="InterPro" id="IPR035965">
    <property type="entry name" value="PAS-like_dom_sf"/>
</dbReference>
<dbReference type="PATRIC" id="fig|1303692.3.peg.3693"/>
<dbReference type="Gene3D" id="1.10.287.130">
    <property type="match status" value="1"/>
</dbReference>
<organism evidence="6 7">
    <name type="scientific">Streptomyces microflavus DSM 40593</name>
    <dbReference type="NCBI Taxonomy" id="1303692"/>
    <lineage>
        <taxon>Bacteria</taxon>
        <taxon>Bacillati</taxon>
        <taxon>Actinomycetota</taxon>
        <taxon>Actinomycetes</taxon>
        <taxon>Kitasatosporales</taxon>
        <taxon>Streptomycetaceae</taxon>
        <taxon>Streptomyces</taxon>
    </lineage>
</organism>
<dbReference type="InterPro" id="IPR052155">
    <property type="entry name" value="Biofilm_reg_signaling"/>
</dbReference>
<feature type="compositionally biased region" description="Low complexity" evidence="4">
    <location>
        <begin position="607"/>
        <end position="632"/>
    </location>
</feature>
<dbReference type="EMBL" id="CP005080">
    <property type="protein sequence ID" value="AGK78594.1"/>
    <property type="molecule type" value="Genomic_DNA"/>
</dbReference>
<feature type="domain" description="PAS" evidence="5">
    <location>
        <begin position="147"/>
        <end position="194"/>
    </location>
</feature>
<evidence type="ECO:0000313" key="6">
    <source>
        <dbReference type="EMBL" id="AGK78594.1"/>
    </source>
</evidence>
<proteinExistence type="predicted"/>
<dbReference type="HOGENOM" id="CLU_002345_0_0_11"/>
<dbReference type="KEGG" id="sfi:SFUL_3674"/>
<evidence type="ECO:0000256" key="3">
    <source>
        <dbReference type="ARBA" id="ARBA00012438"/>
    </source>
</evidence>
<feature type="compositionally biased region" description="Low complexity" evidence="4">
    <location>
        <begin position="744"/>
        <end position="770"/>
    </location>
</feature>
<feature type="compositionally biased region" description="Gly residues" evidence="4">
    <location>
        <begin position="732"/>
        <end position="743"/>
    </location>
</feature>
<evidence type="ECO:0000256" key="1">
    <source>
        <dbReference type="ARBA" id="ARBA00000085"/>
    </source>
</evidence>
<comment type="catalytic activity">
    <reaction evidence="1">
        <text>ATP + protein L-histidine = ADP + protein N-phospho-L-histidine.</text>
        <dbReference type="EC" id="2.7.13.3"/>
    </reaction>
</comment>
<dbReference type="GO" id="GO:0005886">
    <property type="term" value="C:plasma membrane"/>
    <property type="evidence" value="ECO:0007669"/>
    <property type="project" value="UniProtKB-SubCell"/>
</dbReference>
<dbReference type="SUPFAM" id="SSF47384">
    <property type="entry name" value="Homodimeric domain of signal transducing histidine kinase"/>
    <property type="match status" value="1"/>
</dbReference>
<feature type="compositionally biased region" description="Low complexity" evidence="4">
    <location>
        <begin position="682"/>
        <end position="731"/>
    </location>
</feature>
<protein>
    <recommendedName>
        <fullName evidence="3">histidine kinase</fullName>
        <ecNumber evidence="3">2.7.13.3</ecNumber>
    </recommendedName>
</protein>
<dbReference type="AlphaFoldDB" id="N0CUQ1"/>
<dbReference type="Gene3D" id="3.30.450.20">
    <property type="entry name" value="PAS domain"/>
    <property type="match status" value="2"/>
</dbReference>
<feature type="compositionally biased region" description="Low complexity" evidence="4">
    <location>
        <begin position="1003"/>
        <end position="1013"/>
    </location>
</feature>
<feature type="compositionally biased region" description="Low complexity" evidence="4">
    <location>
        <begin position="641"/>
        <end position="659"/>
    </location>
</feature>
<dbReference type="NCBIfam" id="TIGR00229">
    <property type="entry name" value="sensory_box"/>
    <property type="match status" value="1"/>
</dbReference>
<feature type="compositionally biased region" description="Low complexity" evidence="4">
    <location>
        <begin position="1055"/>
        <end position="1098"/>
    </location>
</feature>
<feature type="compositionally biased region" description="Low complexity" evidence="4">
    <location>
        <begin position="1029"/>
        <end position="1041"/>
    </location>
</feature>
<dbReference type="SUPFAM" id="SSF55785">
    <property type="entry name" value="PYP-like sensor domain (PAS domain)"/>
    <property type="match status" value="2"/>
</dbReference>
<feature type="compositionally biased region" description="Low complexity" evidence="4">
    <location>
        <begin position="859"/>
        <end position="893"/>
    </location>
</feature>
<keyword evidence="6" id="KW-0808">Transferase</keyword>
<feature type="compositionally biased region" description="Pro residues" evidence="4">
    <location>
        <begin position="1129"/>
        <end position="1141"/>
    </location>
</feature>
<dbReference type="Pfam" id="PF00989">
    <property type="entry name" value="PAS"/>
    <property type="match status" value="2"/>
</dbReference>
<keyword evidence="6" id="KW-0418">Kinase</keyword>
<gene>
    <name evidence="6" type="ORF">SFUL_3674</name>
</gene>
<dbReference type="InterPro" id="IPR036097">
    <property type="entry name" value="HisK_dim/P_sf"/>
</dbReference>
<dbReference type="PROSITE" id="PS50112">
    <property type="entry name" value="PAS"/>
    <property type="match status" value="1"/>
</dbReference>
<evidence type="ECO:0000256" key="2">
    <source>
        <dbReference type="ARBA" id="ARBA00004236"/>
    </source>
</evidence>
<dbReference type="InterPro" id="IPR013767">
    <property type="entry name" value="PAS_fold"/>
</dbReference>
<evidence type="ECO:0000313" key="7">
    <source>
        <dbReference type="Proteomes" id="UP000013304"/>
    </source>
</evidence>
<dbReference type="Proteomes" id="UP000013304">
    <property type="component" value="Chromosome"/>
</dbReference>
<evidence type="ECO:0000256" key="4">
    <source>
        <dbReference type="SAM" id="MobiDB-lite"/>
    </source>
</evidence>
<feature type="compositionally biased region" description="Basic residues" evidence="4">
    <location>
        <begin position="989"/>
        <end position="1002"/>
    </location>
</feature>
<accession>N0CUQ1</accession>
<evidence type="ECO:0000259" key="5">
    <source>
        <dbReference type="PROSITE" id="PS50112"/>
    </source>
</evidence>
<dbReference type="PANTHER" id="PTHR44757:SF2">
    <property type="entry name" value="BIOFILM ARCHITECTURE MAINTENANCE PROTEIN MBAA"/>
    <property type="match status" value="1"/>
</dbReference>
<dbReference type="InterPro" id="IPR000014">
    <property type="entry name" value="PAS"/>
</dbReference>
<dbReference type="EC" id="2.7.13.3" evidence="3"/>
<name>N0CUQ1_STRMI</name>